<organism evidence="1 2">
    <name type="scientific">Aeromicrobium chenweiae</name>
    <dbReference type="NCBI Taxonomy" id="2079793"/>
    <lineage>
        <taxon>Bacteria</taxon>
        <taxon>Bacillati</taxon>
        <taxon>Actinomycetota</taxon>
        <taxon>Actinomycetes</taxon>
        <taxon>Propionibacteriales</taxon>
        <taxon>Nocardioidaceae</taxon>
        <taxon>Aeromicrobium</taxon>
    </lineage>
</organism>
<accession>A0A2S0WKF0</accession>
<sequence>MKALINILLGLLLVGVVAAIVLFFTTRANEKEEDAAPPRVEKVVHMSTGGVVANIERRLEAKTGFPLTVRCPKKVDQSIGTTFRCSVRREGGEDRIAIAKVRIRGAGGQFGWTSTPVPTPKASEDPAA</sequence>
<dbReference type="AlphaFoldDB" id="A0A2S0WKF0"/>
<protein>
    <submittedName>
        <fullName evidence="1">Uncharacterized protein</fullName>
    </submittedName>
</protein>
<dbReference type="OrthoDB" id="3747842at2"/>
<name>A0A2S0WKF0_9ACTN</name>
<evidence type="ECO:0000313" key="2">
    <source>
        <dbReference type="Proteomes" id="UP000244384"/>
    </source>
</evidence>
<evidence type="ECO:0000313" key="1">
    <source>
        <dbReference type="EMBL" id="AWB91744.1"/>
    </source>
</evidence>
<dbReference type="RefSeq" id="WP_108577390.1">
    <property type="nucleotide sequence ID" value="NZ_CP026952.1"/>
</dbReference>
<proteinExistence type="predicted"/>
<accession>A0A5F2ESS0</accession>
<dbReference type="Proteomes" id="UP000244384">
    <property type="component" value="Chromosome"/>
</dbReference>
<reference evidence="2" key="1">
    <citation type="submission" date="2018-01" db="EMBL/GenBank/DDBJ databases">
        <authorList>
            <person name="Li J."/>
        </authorList>
    </citation>
    <scope>NUCLEOTIDE SEQUENCE [LARGE SCALE GENOMIC DNA]</scope>
    <source>
        <strain evidence="2">592</strain>
    </source>
</reference>
<gene>
    <name evidence="1" type="ORF">C3E78_05715</name>
</gene>
<keyword evidence="2" id="KW-1185">Reference proteome</keyword>
<dbReference type="KEGG" id="aez:C3E78_05715"/>
<dbReference type="EMBL" id="CP026952">
    <property type="protein sequence ID" value="AWB91744.1"/>
    <property type="molecule type" value="Genomic_DNA"/>
</dbReference>